<feature type="transmembrane region" description="Helical" evidence="1">
    <location>
        <begin position="263"/>
        <end position="283"/>
    </location>
</feature>
<reference evidence="2 3" key="1">
    <citation type="submission" date="2024-04" db="EMBL/GenBank/DDBJ databases">
        <title>Human intestinal bacterial collection.</title>
        <authorList>
            <person name="Pauvert C."/>
            <person name="Hitch T.C.A."/>
            <person name="Clavel T."/>
        </authorList>
    </citation>
    <scope>NUCLEOTIDE SEQUENCE [LARGE SCALE GENOMIC DNA]</scope>
    <source>
        <strain evidence="2 3">CLA-KB-H42</strain>
    </source>
</reference>
<proteinExistence type="predicted"/>
<dbReference type="EMBL" id="JBBNOP010000015">
    <property type="protein sequence ID" value="MEQ3364029.1"/>
    <property type="molecule type" value="Genomic_DNA"/>
</dbReference>
<feature type="transmembrane region" description="Helical" evidence="1">
    <location>
        <begin position="102"/>
        <end position="123"/>
    </location>
</feature>
<keyword evidence="1" id="KW-0812">Transmembrane</keyword>
<evidence type="ECO:0000313" key="2">
    <source>
        <dbReference type="EMBL" id="MEQ3364029.1"/>
    </source>
</evidence>
<feature type="transmembrane region" description="Helical" evidence="1">
    <location>
        <begin position="12"/>
        <end position="39"/>
    </location>
</feature>
<keyword evidence="3" id="KW-1185">Reference proteome</keyword>
<keyword evidence="1" id="KW-1133">Transmembrane helix</keyword>
<feature type="transmembrane region" description="Helical" evidence="1">
    <location>
        <begin position="322"/>
        <end position="348"/>
    </location>
</feature>
<feature type="transmembrane region" description="Helical" evidence="1">
    <location>
        <begin position="354"/>
        <end position="375"/>
    </location>
</feature>
<feature type="transmembrane region" description="Helical" evidence="1">
    <location>
        <begin position="237"/>
        <end position="256"/>
    </location>
</feature>
<sequence length="413" mass="43065">MGLSIKRFATIAVGYGLAKIATSLAYITAMGSVASSIGFVSELDFMFAMTLASAVTAAGVVVGVRSGRLASWQLSQIPAVLALGFGFLLGATQVLAGFPPVLSALVLGALCGFSTTILCAVWLEVFVAQADAASAAYQIIAALAIQGVVVSIVSSMPAMVAVLVSIASLAGSSVVLSWVRTAIAPPEEERTLERHRGSRFPLLQCYVCMFVLVGVIGILHTSVLGSSSEHIVGDVRMWMPLAVATGITVVLALATMKRPNPMGIYKACFPCMLVILSLLPFAGELLGSLVGLITITCYDVCGMMFLLFIVERSRALGYSSYMLSALYMGGSGLFLFIGLSVGLLLGVLSADYGFSLLTLLAFAAIYPLVIGLVLLARRAKLPSKSDGTAGGPSSANSLLFPESVWRTLRPGPI</sequence>
<feature type="transmembrane region" description="Helical" evidence="1">
    <location>
        <begin position="159"/>
        <end position="179"/>
    </location>
</feature>
<dbReference type="RefSeq" id="WP_349227860.1">
    <property type="nucleotide sequence ID" value="NZ_JBBNOP010000015.1"/>
</dbReference>
<gene>
    <name evidence="2" type="ORF">AAA083_13685</name>
</gene>
<feature type="transmembrane region" description="Helical" evidence="1">
    <location>
        <begin position="200"/>
        <end position="225"/>
    </location>
</feature>
<name>A0ABV1JG08_9ACTN</name>
<dbReference type="Proteomes" id="UP001487305">
    <property type="component" value="Unassembled WGS sequence"/>
</dbReference>
<accession>A0ABV1JG08</accession>
<feature type="transmembrane region" description="Helical" evidence="1">
    <location>
        <begin position="76"/>
        <end position="96"/>
    </location>
</feature>
<feature type="transmembrane region" description="Helical" evidence="1">
    <location>
        <begin position="289"/>
        <end position="310"/>
    </location>
</feature>
<evidence type="ECO:0000313" key="3">
    <source>
        <dbReference type="Proteomes" id="UP001487305"/>
    </source>
</evidence>
<comment type="caution">
    <text evidence="2">The sequence shown here is derived from an EMBL/GenBank/DDBJ whole genome shotgun (WGS) entry which is preliminary data.</text>
</comment>
<feature type="transmembrane region" description="Helical" evidence="1">
    <location>
        <begin position="135"/>
        <end position="153"/>
    </location>
</feature>
<evidence type="ECO:0000256" key="1">
    <source>
        <dbReference type="SAM" id="Phobius"/>
    </source>
</evidence>
<protein>
    <submittedName>
        <fullName evidence="2">LuxR family transcriptional regulator</fullName>
    </submittedName>
</protein>
<organism evidence="2 3">
    <name type="scientific">Raoultibacter massiliensis</name>
    <dbReference type="NCBI Taxonomy" id="1852371"/>
    <lineage>
        <taxon>Bacteria</taxon>
        <taxon>Bacillati</taxon>
        <taxon>Actinomycetota</taxon>
        <taxon>Coriobacteriia</taxon>
        <taxon>Eggerthellales</taxon>
        <taxon>Eggerthellaceae</taxon>
        <taxon>Raoultibacter</taxon>
    </lineage>
</organism>
<feature type="transmembrane region" description="Helical" evidence="1">
    <location>
        <begin position="45"/>
        <end position="64"/>
    </location>
</feature>
<keyword evidence="1" id="KW-0472">Membrane</keyword>